<gene>
    <name evidence="1" type="ORF">EJB05_53090</name>
</gene>
<evidence type="ECO:0000313" key="2">
    <source>
        <dbReference type="Proteomes" id="UP000324897"/>
    </source>
</evidence>
<dbReference type="Proteomes" id="UP000324897">
    <property type="component" value="Unassembled WGS sequence"/>
</dbReference>
<keyword evidence="2" id="KW-1185">Reference proteome</keyword>
<proteinExistence type="predicted"/>
<accession>A0A5J9SR29</accession>
<dbReference type="Gramene" id="TVU01463">
    <property type="protein sequence ID" value="TVU01463"/>
    <property type="gene ID" value="EJB05_53090"/>
</dbReference>
<dbReference type="EMBL" id="RWGY01000444">
    <property type="protein sequence ID" value="TVU01463.1"/>
    <property type="molecule type" value="Genomic_DNA"/>
</dbReference>
<organism evidence="1 2">
    <name type="scientific">Eragrostis curvula</name>
    <name type="common">weeping love grass</name>
    <dbReference type="NCBI Taxonomy" id="38414"/>
    <lineage>
        <taxon>Eukaryota</taxon>
        <taxon>Viridiplantae</taxon>
        <taxon>Streptophyta</taxon>
        <taxon>Embryophyta</taxon>
        <taxon>Tracheophyta</taxon>
        <taxon>Spermatophyta</taxon>
        <taxon>Magnoliopsida</taxon>
        <taxon>Liliopsida</taxon>
        <taxon>Poales</taxon>
        <taxon>Poaceae</taxon>
        <taxon>PACMAD clade</taxon>
        <taxon>Chloridoideae</taxon>
        <taxon>Eragrostideae</taxon>
        <taxon>Eragrostidinae</taxon>
        <taxon>Eragrostis</taxon>
    </lineage>
</organism>
<feature type="non-terminal residue" evidence="1">
    <location>
        <position position="61"/>
    </location>
</feature>
<reference evidence="1 2" key="1">
    <citation type="journal article" date="2019" name="Sci. Rep.">
        <title>A high-quality genome of Eragrostis curvula grass provides insights into Poaceae evolution and supports new strategies to enhance forage quality.</title>
        <authorList>
            <person name="Carballo J."/>
            <person name="Santos B.A.C.M."/>
            <person name="Zappacosta D."/>
            <person name="Garbus I."/>
            <person name="Selva J.P."/>
            <person name="Gallo C.A."/>
            <person name="Diaz A."/>
            <person name="Albertini E."/>
            <person name="Caccamo M."/>
            <person name="Echenique V."/>
        </authorList>
    </citation>
    <scope>NUCLEOTIDE SEQUENCE [LARGE SCALE GENOMIC DNA]</scope>
    <source>
        <strain evidence="2">cv. Victoria</strain>
        <tissue evidence="1">Leaf</tissue>
    </source>
</reference>
<feature type="non-terminal residue" evidence="1">
    <location>
        <position position="1"/>
    </location>
</feature>
<comment type="caution">
    <text evidence="1">The sequence shown here is derived from an EMBL/GenBank/DDBJ whole genome shotgun (WGS) entry which is preliminary data.</text>
</comment>
<name>A0A5J9SR29_9POAL</name>
<dbReference type="AlphaFoldDB" id="A0A5J9SR29"/>
<sequence>MAVVYEEDDDMTCFFAPATKKMQGIFLATMLCDDGASGCGKLKILENTLKIMTSGSGQYKY</sequence>
<protein>
    <submittedName>
        <fullName evidence="1">Uncharacterized protein</fullName>
    </submittedName>
</protein>
<evidence type="ECO:0000313" key="1">
    <source>
        <dbReference type="EMBL" id="TVU01463.1"/>
    </source>
</evidence>